<name>A0A078AGD1_STYLE</name>
<dbReference type="EMBL" id="CCKQ01009789">
    <property type="protein sequence ID" value="CDW81294.1"/>
    <property type="molecule type" value="Genomic_DNA"/>
</dbReference>
<accession>A0A078AGD1</accession>
<dbReference type="Proteomes" id="UP000039865">
    <property type="component" value="Unassembled WGS sequence"/>
</dbReference>
<evidence type="ECO:0000313" key="2">
    <source>
        <dbReference type="Proteomes" id="UP000039865"/>
    </source>
</evidence>
<keyword evidence="2" id="KW-1185">Reference proteome</keyword>
<dbReference type="InParanoid" id="A0A078AGD1"/>
<gene>
    <name evidence="1" type="primary">Contig19732.g960</name>
    <name evidence="1" type="ORF">STYLEM_10309</name>
</gene>
<dbReference type="AlphaFoldDB" id="A0A078AGD1"/>
<proteinExistence type="predicted"/>
<reference evidence="1 2" key="1">
    <citation type="submission" date="2014-06" db="EMBL/GenBank/DDBJ databases">
        <authorList>
            <person name="Swart Estienne"/>
        </authorList>
    </citation>
    <scope>NUCLEOTIDE SEQUENCE [LARGE SCALE GENOMIC DNA]</scope>
    <source>
        <strain evidence="1 2">130c</strain>
    </source>
</reference>
<evidence type="ECO:0000313" key="1">
    <source>
        <dbReference type="EMBL" id="CDW81294.1"/>
    </source>
</evidence>
<organism evidence="1 2">
    <name type="scientific">Stylonychia lemnae</name>
    <name type="common">Ciliate</name>
    <dbReference type="NCBI Taxonomy" id="5949"/>
    <lineage>
        <taxon>Eukaryota</taxon>
        <taxon>Sar</taxon>
        <taxon>Alveolata</taxon>
        <taxon>Ciliophora</taxon>
        <taxon>Intramacronucleata</taxon>
        <taxon>Spirotrichea</taxon>
        <taxon>Stichotrichia</taxon>
        <taxon>Sporadotrichida</taxon>
        <taxon>Oxytrichidae</taxon>
        <taxon>Stylonychinae</taxon>
        <taxon>Stylonychia</taxon>
    </lineage>
</organism>
<sequence length="269" mass="30962">MNCKDQLLLQSPLTKAHSLNTRNYRTDPINFNLKLQQTLSYNTSHYLASANASHPKLKLPHQGNTSGLNKEISQFTIGNKSRQSKFSQKKKPQLMFEHLNASTGALDSSVIIAQNPDYSFNSRSLFHPARHVDVKKLRCQSMMEKKKKDFMQDLQHQKEKLIEVVHKKKKQSIDNGIDGQPEHNKSINDIVNEEPEKPLTGYNYRKYFNEAHIVLNATKSAIRLKNINRIADLSMIEMRKGLQQQKYEILRNKTKLKAPVISINKKSIV</sequence>
<protein>
    <submittedName>
        <fullName evidence="1">Uncharacterized protein</fullName>
    </submittedName>
</protein>